<protein>
    <submittedName>
        <fullName evidence="2">4-hydroxyacetophenone monooxygenase</fullName>
    </submittedName>
</protein>
<dbReference type="AlphaFoldDB" id="A0A1A3H9V9"/>
<dbReference type="PRINTS" id="PR00469">
    <property type="entry name" value="PNDRDTASEII"/>
</dbReference>
<dbReference type="PANTHER" id="PTHR42877:SF4">
    <property type="entry name" value="FAD_NAD(P)-BINDING DOMAIN-CONTAINING PROTEIN-RELATED"/>
    <property type="match status" value="1"/>
</dbReference>
<name>A0A1A3H9V9_MYCMU</name>
<dbReference type="Proteomes" id="UP000093898">
    <property type="component" value="Unassembled WGS sequence"/>
</dbReference>
<dbReference type="Pfam" id="PF13738">
    <property type="entry name" value="Pyr_redox_3"/>
    <property type="match status" value="1"/>
</dbReference>
<proteinExistence type="predicted"/>
<organism evidence="2 3">
    <name type="scientific">Mycolicibacterium mucogenicum</name>
    <name type="common">Mycobacterium mucogenicum</name>
    <dbReference type="NCBI Taxonomy" id="56689"/>
    <lineage>
        <taxon>Bacteria</taxon>
        <taxon>Bacillati</taxon>
        <taxon>Actinomycetota</taxon>
        <taxon>Actinomycetes</taxon>
        <taxon>Mycobacteriales</taxon>
        <taxon>Mycobacteriaceae</taxon>
        <taxon>Mycolicibacterium</taxon>
    </lineage>
</organism>
<dbReference type="EMBL" id="LZLC01000052">
    <property type="protein sequence ID" value="OBJ44820.1"/>
    <property type="molecule type" value="Genomic_DNA"/>
</dbReference>
<accession>A0A1A3H9V9</accession>
<dbReference type="InterPro" id="IPR051209">
    <property type="entry name" value="FAD-bind_Monooxygenase_sf"/>
</dbReference>
<keyword evidence="2" id="KW-0503">Monooxygenase</keyword>
<reference evidence="2 3" key="1">
    <citation type="submission" date="2016-06" db="EMBL/GenBank/DDBJ databases">
        <authorList>
            <person name="Kjaerup R.B."/>
            <person name="Dalgaard T.S."/>
            <person name="Juul-Madsen H.R."/>
        </authorList>
    </citation>
    <scope>NUCLEOTIDE SEQUENCE [LARGE SCALE GENOMIC DNA]</scope>
    <source>
        <strain evidence="2 3">1127319.6</strain>
    </source>
</reference>
<keyword evidence="2" id="KW-0560">Oxidoreductase</keyword>
<comment type="caution">
    <text evidence="2">The sequence shown here is derived from an EMBL/GenBank/DDBJ whole genome shotgun (WGS) entry which is preliminary data.</text>
</comment>
<feature type="compositionally biased region" description="Polar residues" evidence="1">
    <location>
        <begin position="8"/>
        <end position="21"/>
    </location>
</feature>
<feature type="region of interest" description="Disordered" evidence="1">
    <location>
        <begin position="1"/>
        <end position="23"/>
    </location>
</feature>
<gene>
    <name evidence="2" type="ORF">A5630_15550</name>
</gene>
<dbReference type="Gene3D" id="3.50.50.60">
    <property type="entry name" value="FAD/NAD(P)-binding domain"/>
    <property type="match status" value="2"/>
</dbReference>
<dbReference type="GO" id="GO:0004497">
    <property type="term" value="F:monooxygenase activity"/>
    <property type="evidence" value="ECO:0007669"/>
    <property type="project" value="UniProtKB-KW"/>
</dbReference>
<evidence type="ECO:0000313" key="2">
    <source>
        <dbReference type="EMBL" id="OBJ44820.1"/>
    </source>
</evidence>
<evidence type="ECO:0000256" key="1">
    <source>
        <dbReference type="SAM" id="MobiDB-lite"/>
    </source>
</evidence>
<dbReference type="InterPro" id="IPR036188">
    <property type="entry name" value="FAD/NAD-bd_sf"/>
</dbReference>
<dbReference type="PANTHER" id="PTHR42877">
    <property type="entry name" value="L-ORNITHINE N(5)-MONOOXYGENASE-RELATED"/>
    <property type="match status" value="1"/>
</dbReference>
<dbReference type="SUPFAM" id="SSF51905">
    <property type="entry name" value="FAD/NAD(P)-binding domain"/>
    <property type="match status" value="2"/>
</dbReference>
<evidence type="ECO:0000313" key="3">
    <source>
        <dbReference type="Proteomes" id="UP000093898"/>
    </source>
</evidence>
<sequence>MIHHSTTKECNPMNSTISLPDTSDPDPVAEVDIIIVGAGFAGVGMAVQLARRSDQTFVVLERADDLGGSWRDNTYPGVACDVPSHLYSYSFAMNPDWSRQYSPGSEIWEYIRRVAADSGIMPHVRFGHEMLAAKWDERSARWTVATPHGNFVGRYLIAATGHLTDPKLPPVPGIDDFGGHVMHSARWDQGVELAGKRVGVVGSGASAIQIVPSIADSVGRLIVFQRTAPYVIPRRDRAFTTAERRQFARDVASADDLRRSIFWNGDYQFAARRRVAQYIAEAQAIAHNHLTRQVPDPELRRILTPDYEIGCKRILKSDDYYPALQRPNVTLEPSALNSVAGCTATSEAGNRYDLDVMIFATGFETWDLPSSHVISGRRGVTLGDQWSTGMQAFNSVTVHNFPNLFMLNGPATSLGHNSIVYMIEAQIDYILGALHWADANSRALPLEVDADFEQRYADSLHEDAQHTALLAGGCSSWYVDPRNGKATLSWPNFAHTYRDDCASFDPTPYESQAGRISGDEALAGHGPTVVR</sequence>